<comment type="subunit">
    <text evidence="4 11">Heterodimer with ALG13 to form a functional enzyme.</text>
</comment>
<organism evidence="12">
    <name type="scientific">Talaromyces marneffei PM1</name>
    <dbReference type="NCBI Taxonomy" id="1077442"/>
    <lineage>
        <taxon>Eukaryota</taxon>
        <taxon>Fungi</taxon>
        <taxon>Dikarya</taxon>
        <taxon>Ascomycota</taxon>
        <taxon>Pezizomycotina</taxon>
        <taxon>Eurotiomycetes</taxon>
        <taxon>Eurotiomycetidae</taxon>
        <taxon>Eurotiales</taxon>
        <taxon>Trichocomaceae</taxon>
        <taxon>Talaromyces</taxon>
        <taxon>Talaromyces sect. Talaromyces</taxon>
    </lineage>
</organism>
<evidence type="ECO:0000256" key="5">
    <source>
        <dbReference type="ARBA" id="ARBA00017467"/>
    </source>
</evidence>
<comment type="caution">
    <text evidence="12">The sequence shown here is derived from an EMBL/GenBank/DDBJ whole genome shotgun (WGS) entry which is preliminary data.</text>
</comment>
<keyword evidence="9" id="KW-0472">Membrane</keyword>
<reference key="1">
    <citation type="journal article" date="2014" name="PLoS Genet.">
        <title>Signature Gene Expression Reveals Novel Clues to the Molecular Mechanisms of Dimorphic Transition in Penicillium marneffei.</title>
        <authorList>
            <person name="Yang E."/>
            <person name="Wang G."/>
            <person name="Cai J."/>
            <person name="Woo P.C."/>
            <person name="Lau S.K."/>
            <person name="Yuen K.-Y."/>
            <person name="Chow W.-N."/>
            <person name="Lin X."/>
        </authorList>
    </citation>
    <scope>NUCLEOTIDE SEQUENCE [LARGE SCALE GENOMIC DNA]</scope>
    <source>
        <strain>PM1</strain>
    </source>
</reference>
<dbReference type="GO" id="GO:0043541">
    <property type="term" value="C:UDP-N-acetylglucosamine transferase complex"/>
    <property type="evidence" value="ECO:0007669"/>
    <property type="project" value="TreeGrafter"/>
</dbReference>
<evidence type="ECO:0000313" key="12">
    <source>
        <dbReference type="EMBL" id="KFX51073.1"/>
    </source>
</evidence>
<accession>A0A093Y0P7</accession>
<dbReference type="Gene3D" id="3.40.50.2000">
    <property type="entry name" value="Glycogen Phosphorylase B"/>
    <property type="match status" value="1"/>
</dbReference>
<evidence type="ECO:0000256" key="2">
    <source>
        <dbReference type="ARBA" id="ARBA00004590"/>
    </source>
</evidence>
<dbReference type="InterPro" id="IPR013969">
    <property type="entry name" value="Oligosacch_biosynth_Alg14"/>
</dbReference>
<dbReference type="eggNOG" id="KOG3339">
    <property type="taxonomic scope" value="Eukaryota"/>
</dbReference>
<sequence>MSALIIAAFAVLSLLIVSFALIISLHLLLSSSQHSTVPKLRRRGTSTHLLIVLGSGGHTAEMLSMLRRIPLDPNTYTFRTYIVTSGDSFSASKAVEFEATLHAQYKDSKHAQNQNYEVITVPRARRVHQSYLTAPFSTVQCFWACLQVLRGRHPDQQRSNHSIKSQYPDLILTNGPATAVCVVLGAKLLRFWNALFELLLFKPGQTPKNNQPSTAALRTIFIESWARVTTLSLSGKILLPLVDRFLVQWPNLEGKQAWRGMRKAEYVGTIIE</sequence>
<protein>
    <recommendedName>
        <fullName evidence="5 11">UDP-N-acetylglucosamine transferase subunit ALG14</fullName>
    </recommendedName>
    <alternativeName>
        <fullName evidence="10 11">Asparagine-linked glycosylation protein 14</fullName>
    </alternativeName>
</protein>
<proteinExistence type="inferred from homology"/>
<dbReference type="GO" id="GO:0031965">
    <property type="term" value="C:nuclear membrane"/>
    <property type="evidence" value="ECO:0007669"/>
    <property type="project" value="UniProtKB-SubCell"/>
</dbReference>
<evidence type="ECO:0000256" key="8">
    <source>
        <dbReference type="ARBA" id="ARBA00022989"/>
    </source>
</evidence>
<comment type="function">
    <text evidence="11">Involved in protein N-glycosylation. Essential for the second step of the dolichol-linked oligosaccharide pathway. Anchors the catalytic subunit ALG13 to the ER.</text>
</comment>
<comment type="similarity">
    <text evidence="3 11">Belongs to the ALG14 family.</text>
</comment>
<evidence type="ECO:0000256" key="3">
    <source>
        <dbReference type="ARBA" id="ARBA00009731"/>
    </source>
</evidence>
<dbReference type="PANTHER" id="PTHR12154">
    <property type="entry name" value="GLYCOSYL TRANSFERASE-RELATED"/>
    <property type="match status" value="1"/>
</dbReference>
<evidence type="ECO:0000256" key="1">
    <source>
        <dbReference type="ARBA" id="ARBA00004389"/>
    </source>
</evidence>
<dbReference type="PANTHER" id="PTHR12154:SF4">
    <property type="entry name" value="UDP-N-ACETYLGLUCOSAMINE TRANSFERASE SUBUNIT ALG14 HOMOLOG"/>
    <property type="match status" value="1"/>
</dbReference>
<evidence type="ECO:0000256" key="9">
    <source>
        <dbReference type="ARBA" id="ARBA00023136"/>
    </source>
</evidence>
<dbReference type="HOGENOM" id="CLU_064541_0_0_1"/>
<keyword evidence="12" id="KW-0808">Transferase</keyword>
<name>A0A093Y0P7_TALMA</name>
<reference evidence="12" key="2">
    <citation type="journal article" date="2014" name="PLoS Genet.">
        <title>Signature gene expression reveals novel clues to the molecular mechanisms of dimorphic transition in Penicillium marneffei.</title>
        <authorList>
            <person name="Yang E."/>
            <person name="Wang G."/>
            <person name="Cai J."/>
            <person name="Woo P.C."/>
            <person name="Lau S.K."/>
            <person name="Yuen K.-Y."/>
            <person name="Chow W.-N."/>
            <person name="Lin X."/>
        </authorList>
    </citation>
    <scope>NUCLEOTIDE SEQUENCE</scope>
    <source>
        <strain evidence="12">PM1</strain>
    </source>
</reference>
<evidence type="ECO:0000256" key="6">
    <source>
        <dbReference type="ARBA" id="ARBA00022692"/>
    </source>
</evidence>
<dbReference type="Pfam" id="PF08660">
    <property type="entry name" value="Alg14"/>
    <property type="match status" value="1"/>
</dbReference>
<dbReference type="EMBL" id="JPOX01000006">
    <property type="protein sequence ID" value="KFX51073.1"/>
    <property type="molecule type" value="Genomic_DNA"/>
</dbReference>
<evidence type="ECO:0000256" key="7">
    <source>
        <dbReference type="ARBA" id="ARBA00022824"/>
    </source>
</evidence>
<dbReference type="GO" id="GO:0004577">
    <property type="term" value="F:N-acetylglucosaminyldiphosphodolichol N-acetylglucosaminyltransferase activity"/>
    <property type="evidence" value="ECO:0007669"/>
    <property type="project" value="TreeGrafter"/>
</dbReference>
<evidence type="ECO:0000256" key="4">
    <source>
        <dbReference type="ARBA" id="ARBA00011335"/>
    </source>
</evidence>
<keyword evidence="7 11" id="KW-0256">Endoplasmic reticulum</keyword>
<keyword evidence="6" id="KW-0812">Transmembrane</keyword>
<evidence type="ECO:0000256" key="11">
    <source>
        <dbReference type="RuleBase" id="RU362127"/>
    </source>
</evidence>
<comment type="subcellular location">
    <subcellularLocation>
        <location evidence="1 11">Endoplasmic reticulum membrane</location>
        <topology evidence="1 11">Single-pass membrane protein</topology>
    </subcellularLocation>
    <subcellularLocation>
        <location evidence="2">Nucleus membrane</location>
        <topology evidence="2">Single-pass membrane protein</topology>
    </subcellularLocation>
</comment>
<evidence type="ECO:0000256" key="10">
    <source>
        <dbReference type="ARBA" id="ARBA00032062"/>
    </source>
</evidence>
<dbReference type="GO" id="GO:0006488">
    <property type="term" value="P:dolichol-linked oligosaccharide biosynthetic process"/>
    <property type="evidence" value="ECO:0007669"/>
    <property type="project" value="InterPro"/>
</dbReference>
<dbReference type="AlphaFoldDB" id="A0A093Y0P7"/>
<keyword evidence="8" id="KW-1133">Transmembrane helix</keyword>
<gene>
    <name evidence="11" type="primary">ALG14</name>
    <name evidence="12" type="ORF">GQ26_0063190</name>
</gene>